<dbReference type="RefSeq" id="XP_016620349.1">
    <property type="nucleotide sequence ID" value="XM_016764025.1"/>
</dbReference>
<accession>A0A0D2HS30</accession>
<dbReference type="GeneID" id="27699213"/>
<evidence type="ECO:0000313" key="1">
    <source>
        <dbReference type="EMBL" id="KIW93680.1"/>
    </source>
</evidence>
<dbReference type="OrthoDB" id="4564777at2759"/>
<proteinExistence type="predicted"/>
<keyword evidence="2" id="KW-1185">Reference proteome</keyword>
<reference evidence="1" key="1">
    <citation type="submission" date="2015-01" db="EMBL/GenBank/DDBJ databases">
        <title>The Genome Sequence of Cladophialophora bantiana CBS 173.52.</title>
        <authorList>
            <consortium name="The Broad Institute Genomics Platform"/>
            <person name="Cuomo C."/>
            <person name="de Hoog S."/>
            <person name="Gorbushina A."/>
            <person name="Stielow B."/>
            <person name="Teixiera M."/>
            <person name="Abouelleil A."/>
            <person name="Chapman S.B."/>
            <person name="Priest M."/>
            <person name="Young S.K."/>
            <person name="Wortman J."/>
            <person name="Nusbaum C."/>
            <person name="Birren B."/>
        </authorList>
    </citation>
    <scope>NUCLEOTIDE SEQUENCE [LARGE SCALE GENOMIC DNA]</scope>
    <source>
        <strain evidence="1">CBS 173.52</strain>
    </source>
</reference>
<organism evidence="1 2">
    <name type="scientific">Cladophialophora bantiana (strain ATCC 10958 / CBS 173.52 / CDC B-1940 / NIH 8579)</name>
    <name type="common">Xylohypha bantiana</name>
    <dbReference type="NCBI Taxonomy" id="1442370"/>
    <lineage>
        <taxon>Eukaryota</taxon>
        <taxon>Fungi</taxon>
        <taxon>Dikarya</taxon>
        <taxon>Ascomycota</taxon>
        <taxon>Pezizomycotina</taxon>
        <taxon>Eurotiomycetes</taxon>
        <taxon>Chaetothyriomycetidae</taxon>
        <taxon>Chaetothyriales</taxon>
        <taxon>Herpotrichiellaceae</taxon>
        <taxon>Cladophialophora</taxon>
    </lineage>
</organism>
<dbReference type="HOGENOM" id="CLU_1415012_0_0_1"/>
<protein>
    <submittedName>
        <fullName evidence="1">Uncharacterized protein</fullName>
    </submittedName>
</protein>
<evidence type="ECO:0000313" key="2">
    <source>
        <dbReference type="Proteomes" id="UP000053789"/>
    </source>
</evidence>
<gene>
    <name evidence="1" type="ORF">Z519_06285</name>
</gene>
<dbReference type="AlphaFoldDB" id="A0A0D2HS30"/>
<dbReference type="VEuPathDB" id="FungiDB:Z519_06285"/>
<name>A0A0D2HS30_CLAB1</name>
<sequence length="192" mass="22033">MAVNKYQRRMLRSVEIDLSSDHSKEGVLSDQGQRSVRKLIQKVAVLPGKPNDLVPSSKGLLERMKEEDLKRSIVFHVGTNCAAAERIGGQMFPRFAGSFLDDRCQERILELLGFRTMDERRELISAPERGTYNWALETPSPDDGRPLSRASYRPRGVLDFWKTRFRKEHVDEKCGTPINERMTYCCKDGLEN</sequence>
<dbReference type="EMBL" id="KN846987">
    <property type="protein sequence ID" value="KIW93680.1"/>
    <property type="molecule type" value="Genomic_DNA"/>
</dbReference>
<dbReference type="Proteomes" id="UP000053789">
    <property type="component" value="Unassembled WGS sequence"/>
</dbReference>